<dbReference type="CDD" id="cd06170">
    <property type="entry name" value="LuxR_C_like"/>
    <property type="match status" value="1"/>
</dbReference>
<organism evidence="5 6">
    <name type="scientific">Levilactobacillus acidifarinae DSM 19394 = JCM 15949</name>
    <dbReference type="NCBI Taxonomy" id="1423715"/>
    <lineage>
        <taxon>Bacteria</taxon>
        <taxon>Bacillati</taxon>
        <taxon>Bacillota</taxon>
        <taxon>Bacilli</taxon>
        <taxon>Lactobacillales</taxon>
        <taxon>Lactobacillaceae</taxon>
        <taxon>Levilactobacillus</taxon>
    </lineage>
</organism>
<evidence type="ECO:0000313" key="5">
    <source>
        <dbReference type="EMBL" id="KRK94100.1"/>
    </source>
</evidence>
<reference evidence="5 6" key="1">
    <citation type="journal article" date="2015" name="Genome Announc.">
        <title>Expanding the biotechnology potential of lactobacilli through comparative genomics of 213 strains and associated genera.</title>
        <authorList>
            <person name="Sun Z."/>
            <person name="Harris H.M."/>
            <person name="McCann A."/>
            <person name="Guo C."/>
            <person name="Argimon S."/>
            <person name="Zhang W."/>
            <person name="Yang X."/>
            <person name="Jeffery I.B."/>
            <person name="Cooney J.C."/>
            <person name="Kagawa T.F."/>
            <person name="Liu W."/>
            <person name="Song Y."/>
            <person name="Salvetti E."/>
            <person name="Wrobel A."/>
            <person name="Rasinkangas P."/>
            <person name="Parkhill J."/>
            <person name="Rea M.C."/>
            <person name="O'Sullivan O."/>
            <person name="Ritari J."/>
            <person name="Douillard F.P."/>
            <person name="Paul Ross R."/>
            <person name="Yang R."/>
            <person name="Briner A.E."/>
            <person name="Felis G.E."/>
            <person name="de Vos W.M."/>
            <person name="Barrangou R."/>
            <person name="Klaenhammer T.R."/>
            <person name="Caufield P.W."/>
            <person name="Cui Y."/>
            <person name="Zhang H."/>
            <person name="O'Toole P.W."/>
        </authorList>
    </citation>
    <scope>NUCLEOTIDE SEQUENCE [LARGE SCALE GENOMIC DNA]</scope>
    <source>
        <strain evidence="5 6">DSM 19394</strain>
    </source>
</reference>
<name>A0A0R1LM28_9LACO</name>
<evidence type="ECO:0000313" key="6">
    <source>
        <dbReference type="Proteomes" id="UP000051955"/>
    </source>
</evidence>
<dbReference type="PANTHER" id="PTHR44688:SF16">
    <property type="entry name" value="DNA-BINDING TRANSCRIPTIONAL ACTIVATOR DEVR_DOSR"/>
    <property type="match status" value="1"/>
</dbReference>
<evidence type="ECO:0000259" key="4">
    <source>
        <dbReference type="PROSITE" id="PS50043"/>
    </source>
</evidence>
<dbReference type="RefSeq" id="WP_057804811.1">
    <property type="nucleotide sequence ID" value="NZ_AZDV01000028.1"/>
</dbReference>
<dbReference type="Pfam" id="PF00196">
    <property type="entry name" value="GerE"/>
    <property type="match status" value="1"/>
</dbReference>
<accession>A0A0R1LM28</accession>
<dbReference type="PATRIC" id="fig|1423715.3.peg.1467"/>
<dbReference type="Gene3D" id="3.40.50.2300">
    <property type="match status" value="1"/>
</dbReference>
<dbReference type="Proteomes" id="UP000051955">
    <property type="component" value="Unassembled WGS sequence"/>
</dbReference>
<feature type="domain" description="HTH luxR-type" evidence="4">
    <location>
        <begin position="139"/>
        <end position="204"/>
    </location>
</feature>
<dbReference type="OrthoDB" id="9780153at2"/>
<keyword evidence="6" id="KW-1185">Reference proteome</keyword>
<protein>
    <recommendedName>
        <fullName evidence="4">HTH luxR-type domain-containing protein</fullName>
    </recommendedName>
</protein>
<dbReference type="PROSITE" id="PS50043">
    <property type="entry name" value="HTH_LUXR_2"/>
    <property type="match status" value="1"/>
</dbReference>
<evidence type="ECO:0000256" key="3">
    <source>
        <dbReference type="ARBA" id="ARBA00023163"/>
    </source>
</evidence>
<dbReference type="SMART" id="SM00421">
    <property type="entry name" value="HTH_LUXR"/>
    <property type="match status" value="1"/>
</dbReference>
<dbReference type="SUPFAM" id="SSF46894">
    <property type="entry name" value="C-terminal effector domain of the bipartite response regulators"/>
    <property type="match status" value="1"/>
</dbReference>
<evidence type="ECO:0000256" key="1">
    <source>
        <dbReference type="ARBA" id="ARBA00023015"/>
    </source>
</evidence>
<dbReference type="AlphaFoldDB" id="A0A0R1LM28"/>
<dbReference type="GO" id="GO:0003677">
    <property type="term" value="F:DNA binding"/>
    <property type="evidence" value="ECO:0007669"/>
    <property type="project" value="UniProtKB-KW"/>
</dbReference>
<dbReference type="InterPro" id="IPR016032">
    <property type="entry name" value="Sig_transdc_resp-reg_C-effctor"/>
</dbReference>
<proteinExistence type="predicted"/>
<dbReference type="PRINTS" id="PR00038">
    <property type="entry name" value="HTHLUXR"/>
</dbReference>
<sequence length="208" mass="23423">MMYRVGILGQTTTLKERVAFLVNQQPNCAVTTRLTDWTELQVALPTLDVLFVLAADYTEDLMTLAHAYLDPLDPSTRVVALGNLCSKHLAEDYLAQGIAAYILADSPNHEIVWALQSVLDDQPYLDAQIDPCPTREQLHNNNYTRLSKREIEVFPLMVLGYANKDIAAHLYISPKTVEAHKASIMHKLNIHSRPELVRYALKNNLINA</sequence>
<dbReference type="EMBL" id="AZDV01000028">
    <property type="protein sequence ID" value="KRK94100.1"/>
    <property type="molecule type" value="Genomic_DNA"/>
</dbReference>
<evidence type="ECO:0000256" key="2">
    <source>
        <dbReference type="ARBA" id="ARBA00023125"/>
    </source>
</evidence>
<keyword evidence="3" id="KW-0804">Transcription</keyword>
<keyword evidence="1" id="KW-0805">Transcription regulation</keyword>
<dbReference type="PANTHER" id="PTHR44688">
    <property type="entry name" value="DNA-BINDING TRANSCRIPTIONAL ACTIVATOR DEVR_DOSR"/>
    <property type="match status" value="1"/>
</dbReference>
<dbReference type="InterPro" id="IPR000792">
    <property type="entry name" value="Tscrpt_reg_LuxR_C"/>
</dbReference>
<dbReference type="STRING" id="1423715.FD25_GL001431"/>
<gene>
    <name evidence="5" type="ORF">FD25_GL001431</name>
</gene>
<dbReference type="GO" id="GO:0006355">
    <property type="term" value="P:regulation of DNA-templated transcription"/>
    <property type="evidence" value="ECO:0007669"/>
    <property type="project" value="InterPro"/>
</dbReference>
<comment type="caution">
    <text evidence="5">The sequence shown here is derived from an EMBL/GenBank/DDBJ whole genome shotgun (WGS) entry which is preliminary data.</text>
</comment>
<keyword evidence="2" id="KW-0238">DNA-binding</keyword>
<dbReference type="PROSITE" id="PS00622">
    <property type="entry name" value="HTH_LUXR_1"/>
    <property type="match status" value="1"/>
</dbReference>